<feature type="transmembrane region" description="Helical" evidence="5">
    <location>
        <begin position="130"/>
        <end position="155"/>
    </location>
</feature>
<feature type="transmembrane region" description="Helical" evidence="5">
    <location>
        <begin position="196"/>
        <end position="217"/>
    </location>
</feature>
<dbReference type="PANTHER" id="PTHR30249:SF3">
    <property type="entry name" value="MUREIN HYDROLASE EXPORT REGULATOR"/>
    <property type="match status" value="1"/>
</dbReference>
<reference evidence="6 7" key="1">
    <citation type="submission" date="2016-03" db="EMBL/GenBank/DDBJ databases">
        <title>Draft genome sequence of Paenibacillus glacialis DSM 22343.</title>
        <authorList>
            <person name="Shin S.-K."/>
            <person name="Yi H."/>
        </authorList>
    </citation>
    <scope>NUCLEOTIDE SEQUENCE [LARGE SCALE GENOMIC DNA]</scope>
    <source>
        <strain evidence="6 7">DSM 22343</strain>
    </source>
</reference>
<dbReference type="AlphaFoldDB" id="A0A168L8F9"/>
<evidence type="ECO:0000313" key="7">
    <source>
        <dbReference type="Proteomes" id="UP000076967"/>
    </source>
</evidence>
<evidence type="ECO:0000313" key="6">
    <source>
        <dbReference type="EMBL" id="OAB43021.1"/>
    </source>
</evidence>
<evidence type="ECO:0000256" key="4">
    <source>
        <dbReference type="ARBA" id="ARBA00023136"/>
    </source>
</evidence>
<sequence>MIGLFYLSLTLGVYYSAKKIYQKWSKVYLSPLLITPVILVVFLLSAGVPYESYNSGGQWLSDLLQPATVAFAVPLYKHFKVLKKHAVEIITSVLFGSIVAMVTSVFLAKWMHLSSSLVTSLMPRSITTPIAINVSQVIGGVPNITAVFVILTGLFGTIIGPSVLRIFHIDNEVARGVLLGTSAHGMGTSKAFEMSALSGTISSVSMILAALFTLGMAPTMMNILLMH</sequence>
<evidence type="ECO:0000256" key="5">
    <source>
        <dbReference type="SAM" id="Phobius"/>
    </source>
</evidence>
<dbReference type="STRING" id="494026.PGLA_10245"/>
<feature type="transmembrane region" description="Helical" evidence="5">
    <location>
        <begin position="89"/>
        <end position="110"/>
    </location>
</feature>
<comment type="subcellular location">
    <subcellularLocation>
        <location evidence="1">Membrane</location>
        <topology evidence="1">Multi-pass membrane protein</topology>
    </subcellularLocation>
</comment>
<evidence type="ECO:0000256" key="3">
    <source>
        <dbReference type="ARBA" id="ARBA00022989"/>
    </source>
</evidence>
<dbReference type="Pfam" id="PF04172">
    <property type="entry name" value="LrgB"/>
    <property type="match status" value="1"/>
</dbReference>
<keyword evidence="7" id="KW-1185">Reference proteome</keyword>
<comment type="caution">
    <text evidence="6">The sequence shown here is derived from an EMBL/GenBank/DDBJ whole genome shotgun (WGS) entry which is preliminary data.</text>
</comment>
<accession>A0A168L8F9</accession>
<gene>
    <name evidence="6" type="ORF">PGLA_10245</name>
</gene>
<protein>
    <submittedName>
        <fullName evidence="6">CidB/LrgB family autolysis modulator</fullName>
    </submittedName>
</protein>
<feature type="transmembrane region" description="Helical" evidence="5">
    <location>
        <begin position="27"/>
        <end position="47"/>
    </location>
</feature>
<organism evidence="6 7">
    <name type="scientific">Paenibacillus glacialis</name>
    <dbReference type="NCBI Taxonomy" id="494026"/>
    <lineage>
        <taxon>Bacteria</taxon>
        <taxon>Bacillati</taxon>
        <taxon>Bacillota</taxon>
        <taxon>Bacilli</taxon>
        <taxon>Bacillales</taxon>
        <taxon>Paenibacillaceae</taxon>
        <taxon>Paenibacillus</taxon>
    </lineage>
</organism>
<dbReference type="NCBIfam" id="TIGR00659">
    <property type="entry name" value="CidB/LrgB family autolysis modulator"/>
    <property type="match status" value="1"/>
</dbReference>
<dbReference type="Proteomes" id="UP000076967">
    <property type="component" value="Unassembled WGS sequence"/>
</dbReference>
<evidence type="ECO:0000256" key="2">
    <source>
        <dbReference type="ARBA" id="ARBA00022692"/>
    </source>
</evidence>
<keyword evidence="3 5" id="KW-1133">Transmembrane helix</keyword>
<dbReference type="RefSeq" id="WP_068532569.1">
    <property type="nucleotide sequence ID" value="NZ_LVJH01000017.1"/>
</dbReference>
<dbReference type="PANTHER" id="PTHR30249">
    <property type="entry name" value="PUTATIVE SEROTONIN TRANSPORTER"/>
    <property type="match status" value="1"/>
</dbReference>
<name>A0A168L8F9_9BACL</name>
<dbReference type="EMBL" id="LVJH01000017">
    <property type="protein sequence ID" value="OAB43021.1"/>
    <property type="molecule type" value="Genomic_DNA"/>
</dbReference>
<proteinExistence type="predicted"/>
<dbReference type="InterPro" id="IPR007300">
    <property type="entry name" value="CidB/LrgB"/>
</dbReference>
<keyword evidence="4 5" id="KW-0472">Membrane</keyword>
<dbReference type="InterPro" id="IPR005261">
    <property type="entry name" value="YohK-like"/>
</dbReference>
<dbReference type="OrthoDB" id="9811701at2"/>
<dbReference type="GO" id="GO:0016020">
    <property type="term" value="C:membrane"/>
    <property type="evidence" value="ECO:0007669"/>
    <property type="project" value="UniProtKB-SubCell"/>
</dbReference>
<evidence type="ECO:0000256" key="1">
    <source>
        <dbReference type="ARBA" id="ARBA00004141"/>
    </source>
</evidence>
<keyword evidence="2 5" id="KW-0812">Transmembrane</keyword>